<evidence type="ECO:0000313" key="2">
    <source>
        <dbReference type="EMBL" id="GAQ93159.1"/>
    </source>
</evidence>
<evidence type="ECO:0000313" key="3">
    <source>
        <dbReference type="Proteomes" id="UP000054558"/>
    </source>
</evidence>
<evidence type="ECO:0000256" key="1">
    <source>
        <dbReference type="SAM" id="MobiDB-lite"/>
    </source>
</evidence>
<name>A0A1Y1IU93_KLENI</name>
<gene>
    <name evidence="2" type="ORF">KFL_013290030</name>
</gene>
<reference evidence="2 3" key="1">
    <citation type="journal article" date="2014" name="Nat. Commun.">
        <title>Klebsormidium flaccidum genome reveals primary factors for plant terrestrial adaptation.</title>
        <authorList>
            <person name="Hori K."/>
            <person name="Maruyama F."/>
            <person name="Fujisawa T."/>
            <person name="Togashi T."/>
            <person name="Yamamoto N."/>
            <person name="Seo M."/>
            <person name="Sato S."/>
            <person name="Yamada T."/>
            <person name="Mori H."/>
            <person name="Tajima N."/>
            <person name="Moriyama T."/>
            <person name="Ikeuchi M."/>
            <person name="Watanabe M."/>
            <person name="Wada H."/>
            <person name="Kobayashi K."/>
            <person name="Saito M."/>
            <person name="Masuda T."/>
            <person name="Sasaki-Sekimoto Y."/>
            <person name="Mashiguchi K."/>
            <person name="Awai K."/>
            <person name="Shimojima M."/>
            <person name="Masuda S."/>
            <person name="Iwai M."/>
            <person name="Nobusawa T."/>
            <person name="Narise T."/>
            <person name="Kondo S."/>
            <person name="Saito H."/>
            <person name="Sato R."/>
            <person name="Murakawa M."/>
            <person name="Ihara Y."/>
            <person name="Oshima-Yamada Y."/>
            <person name="Ohtaka K."/>
            <person name="Satoh M."/>
            <person name="Sonobe K."/>
            <person name="Ishii M."/>
            <person name="Ohtani R."/>
            <person name="Kanamori-Sato M."/>
            <person name="Honoki R."/>
            <person name="Miyazaki D."/>
            <person name="Mochizuki H."/>
            <person name="Umetsu J."/>
            <person name="Higashi K."/>
            <person name="Shibata D."/>
            <person name="Kamiya Y."/>
            <person name="Sato N."/>
            <person name="Nakamura Y."/>
            <person name="Tabata S."/>
            <person name="Ida S."/>
            <person name="Kurokawa K."/>
            <person name="Ohta H."/>
        </authorList>
    </citation>
    <scope>NUCLEOTIDE SEQUENCE [LARGE SCALE GENOMIC DNA]</scope>
    <source>
        <strain evidence="2 3">NIES-2285</strain>
    </source>
</reference>
<keyword evidence="3" id="KW-1185">Reference proteome</keyword>
<protein>
    <submittedName>
        <fullName evidence="2">Uncharacterized protein</fullName>
    </submittedName>
</protein>
<sequence>MRSNDPPAVKSDHFAVLTSGRRRSGALGGSGPLAAAGGGRLLREPDFARDIDHALQTTTDLVVTKGPLNNQLFPDFSRGTFKNETAHSVIVRSR</sequence>
<dbReference type="EMBL" id="DF238278">
    <property type="protein sequence ID" value="GAQ93159.1"/>
    <property type="molecule type" value="Genomic_DNA"/>
</dbReference>
<organism evidence="2 3">
    <name type="scientific">Klebsormidium nitens</name>
    <name type="common">Green alga</name>
    <name type="synonym">Ulothrix nitens</name>
    <dbReference type="NCBI Taxonomy" id="105231"/>
    <lineage>
        <taxon>Eukaryota</taxon>
        <taxon>Viridiplantae</taxon>
        <taxon>Streptophyta</taxon>
        <taxon>Klebsormidiophyceae</taxon>
        <taxon>Klebsormidiales</taxon>
        <taxon>Klebsormidiaceae</taxon>
        <taxon>Klebsormidium</taxon>
    </lineage>
</organism>
<feature type="compositionally biased region" description="Gly residues" evidence="1">
    <location>
        <begin position="26"/>
        <end position="39"/>
    </location>
</feature>
<dbReference type="Proteomes" id="UP000054558">
    <property type="component" value="Unassembled WGS sequence"/>
</dbReference>
<dbReference type="AlphaFoldDB" id="A0A1Y1IU93"/>
<proteinExistence type="predicted"/>
<accession>A0A1Y1IU93</accession>
<feature type="region of interest" description="Disordered" evidence="1">
    <location>
        <begin position="1"/>
        <end position="39"/>
    </location>
</feature>